<protein>
    <submittedName>
        <fullName evidence="1">Uncharacterized protein</fullName>
    </submittedName>
</protein>
<gene>
    <name evidence="1" type="ORF">PSYICH_LOCUS13211</name>
</gene>
<accession>A0A9P0D3X5</accession>
<sequence length="175" mass="19816">MVDNKVKELQNAVQNTVKSTSDTNTDNIKACVTNMFEHITKNDIPTGSKRSYANIATGSTFIVTTNNFDQDSNSTKSEILNKINPIKEDLKVTQVRNLGQGGIAIRCENENFKQLVHTKLDNKYSLKEVTPLNPRVRIVGLSEKFDNDIFLNYFKVQNKSVVSQMRFIINIISEK</sequence>
<dbReference type="Proteomes" id="UP001153636">
    <property type="component" value="Chromosome 7"/>
</dbReference>
<evidence type="ECO:0000313" key="2">
    <source>
        <dbReference type="Proteomes" id="UP001153636"/>
    </source>
</evidence>
<reference evidence="1" key="1">
    <citation type="submission" date="2022-01" db="EMBL/GenBank/DDBJ databases">
        <authorList>
            <person name="King R."/>
        </authorList>
    </citation>
    <scope>NUCLEOTIDE SEQUENCE</scope>
</reference>
<evidence type="ECO:0000313" key="1">
    <source>
        <dbReference type="EMBL" id="CAH1113807.1"/>
    </source>
</evidence>
<dbReference type="EMBL" id="OV651819">
    <property type="protein sequence ID" value="CAH1113807.1"/>
    <property type="molecule type" value="Genomic_DNA"/>
</dbReference>
<name>A0A9P0D3X5_9CUCU</name>
<proteinExistence type="predicted"/>
<dbReference type="OrthoDB" id="6774308at2759"/>
<dbReference type="AlphaFoldDB" id="A0A9P0D3X5"/>
<organism evidence="1 2">
    <name type="scientific">Psylliodes chrysocephalus</name>
    <dbReference type="NCBI Taxonomy" id="3402493"/>
    <lineage>
        <taxon>Eukaryota</taxon>
        <taxon>Metazoa</taxon>
        <taxon>Ecdysozoa</taxon>
        <taxon>Arthropoda</taxon>
        <taxon>Hexapoda</taxon>
        <taxon>Insecta</taxon>
        <taxon>Pterygota</taxon>
        <taxon>Neoptera</taxon>
        <taxon>Endopterygota</taxon>
        <taxon>Coleoptera</taxon>
        <taxon>Polyphaga</taxon>
        <taxon>Cucujiformia</taxon>
        <taxon>Chrysomeloidea</taxon>
        <taxon>Chrysomelidae</taxon>
        <taxon>Galerucinae</taxon>
        <taxon>Alticini</taxon>
        <taxon>Psylliodes</taxon>
    </lineage>
</organism>
<keyword evidence="2" id="KW-1185">Reference proteome</keyword>